<proteinExistence type="inferred from homology"/>
<evidence type="ECO:0000313" key="12">
    <source>
        <dbReference type="Proteomes" id="UP001165667"/>
    </source>
</evidence>
<dbReference type="GO" id="GO:0005524">
    <property type="term" value="F:ATP binding"/>
    <property type="evidence" value="ECO:0007669"/>
    <property type="project" value="UniProtKB-KW"/>
</dbReference>
<dbReference type="PANTHER" id="PTHR43790">
    <property type="entry name" value="CARBOHYDRATE TRANSPORT ATP-BINDING PROTEIN MG119-RELATED"/>
    <property type="match status" value="1"/>
</dbReference>
<dbReference type="CDD" id="cd03215">
    <property type="entry name" value="ABC_Carb_Monos_II"/>
    <property type="match status" value="1"/>
</dbReference>
<dbReference type="PROSITE" id="PS00211">
    <property type="entry name" value="ABC_TRANSPORTER_1"/>
    <property type="match status" value="2"/>
</dbReference>
<keyword evidence="8" id="KW-1278">Translocase</keyword>
<dbReference type="SMART" id="SM00382">
    <property type="entry name" value="AAA"/>
    <property type="match status" value="2"/>
</dbReference>
<keyword evidence="2" id="KW-0813">Transport</keyword>
<dbReference type="GO" id="GO:0016887">
    <property type="term" value="F:ATP hydrolysis activity"/>
    <property type="evidence" value="ECO:0007669"/>
    <property type="project" value="InterPro"/>
</dbReference>
<evidence type="ECO:0000256" key="5">
    <source>
        <dbReference type="ARBA" id="ARBA00022737"/>
    </source>
</evidence>
<keyword evidence="6" id="KW-0547">Nucleotide-binding</keyword>
<evidence type="ECO:0000256" key="2">
    <source>
        <dbReference type="ARBA" id="ARBA00022448"/>
    </source>
</evidence>
<organism evidence="11 12">
    <name type="scientific">Lichenifustis flavocetrariae</name>
    <dbReference type="NCBI Taxonomy" id="2949735"/>
    <lineage>
        <taxon>Bacteria</taxon>
        <taxon>Pseudomonadati</taxon>
        <taxon>Pseudomonadota</taxon>
        <taxon>Alphaproteobacteria</taxon>
        <taxon>Hyphomicrobiales</taxon>
        <taxon>Lichenihabitantaceae</taxon>
        <taxon>Lichenifustis</taxon>
    </lineage>
</organism>
<dbReference type="InterPro" id="IPR003439">
    <property type="entry name" value="ABC_transporter-like_ATP-bd"/>
</dbReference>
<evidence type="ECO:0000313" key="11">
    <source>
        <dbReference type="EMBL" id="MCW6511201.1"/>
    </source>
</evidence>
<evidence type="ECO:0000256" key="8">
    <source>
        <dbReference type="ARBA" id="ARBA00022967"/>
    </source>
</evidence>
<comment type="caution">
    <text evidence="11">The sequence shown here is derived from an EMBL/GenBank/DDBJ whole genome shotgun (WGS) entry which is preliminary data.</text>
</comment>
<dbReference type="RefSeq" id="WP_282587580.1">
    <property type="nucleotide sequence ID" value="NZ_JAMOIM010000022.1"/>
</dbReference>
<dbReference type="PANTHER" id="PTHR43790:SF3">
    <property type="entry name" value="D-ALLOSE IMPORT ATP-BINDING PROTEIN ALSA-RELATED"/>
    <property type="match status" value="1"/>
</dbReference>
<feature type="domain" description="ABC transporter" evidence="10">
    <location>
        <begin position="257"/>
        <end position="500"/>
    </location>
</feature>
<reference evidence="11" key="1">
    <citation type="submission" date="2022-05" db="EMBL/GenBank/DDBJ databases">
        <authorList>
            <person name="Pankratov T."/>
        </authorList>
    </citation>
    <scope>NUCLEOTIDE SEQUENCE</scope>
    <source>
        <strain evidence="11">BP6-180914</strain>
    </source>
</reference>
<keyword evidence="4" id="KW-0762">Sugar transport</keyword>
<dbReference type="CDD" id="cd03216">
    <property type="entry name" value="ABC_Carb_Monos_I"/>
    <property type="match status" value="1"/>
</dbReference>
<keyword evidence="12" id="KW-1185">Reference proteome</keyword>
<evidence type="ECO:0000256" key="6">
    <source>
        <dbReference type="ARBA" id="ARBA00022741"/>
    </source>
</evidence>
<evidence type="ECO:0000256" key="4">
    <source>
        <dbReference type="ARBA" id="ARBA00022597"/>
    </source>
</evidence>
<evidence type="ECO:0000259" key="10">
    <source>
        <dbReference type="PROSITE" id="PS50893"/>
    </source>
</evidence>
<comment type="similarity">
    <text evidence="1">Belongs to the ABC transporter superfamily.</text>
</comment>
<dbReference type="Pfam" id="PF00005">
    <property type="entry name" value="ABC_tran"/>
    <property type="match status" value="2"/>
</dbReference>
<dbReference type="InterPro" id="IPR027417">
    <property type="entry name" value="P-loop_NTPase"/>
</dbReference>
<dbReference type="InterPro" id="IPR017871">
    <property type="entry name" value="ABC_transporter-like_CS"/>
</dbReference>
<gene>
    <name evidence="11" type="ORF">M8523_24690</name>
</gene>
<keyword evidence="5" id="KW-0677">Repeat</keyword>
<evidence type="ECO:0000256" key="9">
    <source>
        <dbReference type="ARBA" id="ARBA00023136"/>
    </source>
</evidence>
<dbReference type="Proteomes" id="UP001165667">
    <property type="component" value="Unassembled WGS sequence"/>
</dbReference>
<evidence type="ECO:0000256" key="1">
    <source>
        <dbReference type="ARBA" id="ARBA00005417"/>
    </source>
</evidence>
<keyword evidence="3" id="KW-1003">Cell membrane</keyword>
<sequence>MTQGAIELDGVAKAYGPTLALAPFTHRFEPGRVHALMGKNGSGKSTLIKILAGAVKPTLGRMTISGRPATFDSPVDAFKAGIVTVHQELSLVPVLSVGENIYLGRLPHRRVLGRSVVDWPRVHADATRLLHGMGLDIDSKAPVGSLSVGQQQVVEIVKAMSFEPAILLLDEPTSALASREVELLFDLVRRLRSGGVTMIYITHRMNELFEIADTCTVLRDGRAVGTTAMAATTPDGIVDMMFGDIARAVRPPRRAATRGAPVLTVRGLTRAGAFADVSFDLHRGEVLGFAGLLGAGRTEVLRAVFGADPFDTGTIAVDGNEVRHPSLRRMKALGVGYTPENRKEAGLVQVRSVHDNLCLASLGRIARHGFINRAREKPFVDRQIEGLAIKVPDAQLPVSSLSGGNQQKIVIGNWLNTRPRIMFFDEPSRGIDVQAKQQIFDIMWREAAGGLSSVFVSSEPEELLEVADRIVVMRLGRIVAEVLPSAVTLAELYRLCMEGRPS</sequence>
<evidence type="ECO:0000256" key="7">
    <source>
        <dbReference type="ARBA" id="ARBA00022840"/>
    </source>
</evidence>
<accession>A0AA41Z1E2</accession>
<evidence type="ECO:0000256" key="3">
    <source>
        <dbReference type="ARBA" id="ARBA00022475"/>
    </source>
</evidence>
<keyword evidence="7 11" id="KW-0067">ATP-binding</keyword>
<dbReference type="PROSITE" id="PS50893">
    <property type="entry name" value="ABC_TRANSPORTER_2"/>
    <property type="match status" value="2"/>
</dbReference>
<dbReference type="SUPFAM" id="SSF52540">
    <property type="entry name" value="P-loop containing nucleoside triphosphate hydrolases"/>
    <property type="match status" value="2"/>
</dbReference>
<feature type="domain" description="ABC transporter" evidence="10">
    <location>
        <begin position="6"/>
        <end position="245"/>
    </location>
</feature>
<keyword evidence="9" id="KW-0472">Membrane</keyword>
<protein>
    <submittedName>
        <fullName evidence="11">Sugar ABC transporter ATP-binding protein</fullName>
    </submittedName>
</protein>
<name>A0AA41Z1E2_9HYPH</name>
<dbReference type="EMBL" id="JAMOIM010000022">
    <property type="protein sequence ID" value="MCW6511201.1"/>
    <property type="molecule type" value="Genomic_DNA"/>
</dbReference>
<dbReference type="Gene3D" id="3.40.50.300">
    <property type="entry name" value="P-loop containing nucleotide triphosphate hydrolases"/>
    <property type="match status" value="2"/>
</dbReference>
<dbReference type="InterPro" id="IPR050107">
    <property type="entry name" value="ABC_carbohydrate_import_ATPase"/>
</dbReference>
<dbReference type="AlphaFoldDB" id="A0AA41Z1E2"/>
<dbReference type="InterPro" id="IPR003593">
    <property type="entry name" value="AAA+_ATPase"/>
</dbReference>